<name>A0ABQ0BU84_9FIRM</name>
<evidence type="ECO:0000313" key="4">
    <source>
        <dbReference type="Proteomes" id="UP001600941"/>
    </source>
</evidence>
<evidence type="ECO:0000313" key="3">
    <source>
        <dbReference type="EMBL" id="GAA6500090.1"/>
    </source>
</evidence>
<gene>
    <name evidence="3" type="ORF">K340107D12_29060</name>
</gene>
<dbReference type="InterPro" id="IPR023631">
    <property type="entry name" value="Amidase_dom"/>
</dbReference>
<organism evidence="3 4">
    <name type="scientific">Blautia parvula</name>
    <dbReference type="NCBI Taxonomy" id="2877527"/>
    <lineage>
        <taxon>Bacteria</taxon>
        <taxon>Bacillati</taxon>
        <taxon>Bacillota</taxon>
        <taxon>Clostridia</taxon>
        <taxon>Lachnospirales</taxon>
        <taxon>Lachnospiraceae</taxon>
        <taxon>Blautia</taxon>
    </lineage>
</organism>
<feature type="domain" description="Amidase" evidence="2">
    <location>
        <begin position="90"/>
        <end position="403"/>
    </location>
</feature>
<dbReference type="EMBL" id="BAABZQ010000001">
    <property type="protein sequence ID" value="GAA6500090.1"/>
    <property type="molecule type" value="Genomic_DNA"/>
</dbReference>
<proteinExistence type="predicted"/>
<keyword evidence="1" id="KW-1133">Transmembrane helix</keyword>
<feature type="transmembrane region" description="Helical" evidence="1">
    <location>
        <begin position="7"/>
        <end position="27"/>
    </location>
</feature>
<dbReference type="PANTHER" id="PTHR42678">
    <property type="entry name" value="AMIDASE"/>
    <property type="match status" value="1"/>
</dbReference>
<evidence type="ECO:0000256" key="1">
    <source>
        <dbReference type="SAM" id="Phobius"/>
    </source>
</evidence>
<comment type="caution">
    <text evidence="3">The sequence shown here is derived from an EMBL/GenBank/DDBJ whole genome shotgun (WGS) entry which is preliminary data.</text>
</comment>
<dbReference type="Proteomes" id="UP001600941">
    <property type="component" value="Unassembled WGS sequence"/>
</dbReference>
<protein>
    <submittedName>
        <fullName evidence="3">Amidase family protein</fullName>
    </submittedName>
</protein>
<keyword evidence="1" id="KW-0472">Membrane</keyword>
<dbReference type="NCBIfam" id="NF005219">
    <property type="entry name" value="PRK06707.1"/>
    <property type="match status" value="1"/>
</dbReference>
<dbReference type="Gene3D" id="3.90.1300.10">
    <property type="entry name" value="Amidase signature (AS) domain"/>
    <property type="match status" value="1"/>
</dbReference>
<dbReference type="InterPro" id="IPR036928">
    <property type="entry name" value="AS_sf"/>
</dbReference>
<keyword evidence="1" id="KW-0812">Transmembrane</keyword>
<dbReference type="Pfam" id="PF01425">
    <property type="entry name" value="Amidase"/>
    <property type="match status" value="1"/>
</dbReference>
<sequence>MSKKLKITIRLVLLFFILAVGAVILYIKKTAPPGEEWIAYNNDKVIEAIDRQLQAIDTDSLIREKEQYVVGKSIEEIQKAVKEGQITYEELTAVCLYRIKTLDQKEKGYNSVISINEHAMEEAVKRDSGIRETGKETSGIYGIPVMLKDNINTSDMPTSAGAEAFSAFCPSEDAELVKKLKENGAVILGKNNLSEFANYVSSVMPSGYSGNKGQTVNPFGPLKISPSGSSSGSAVAVTADLVPVSVGTETDGSIVAPSSANSVVGFKPTRDSISGEGILPLIRKIDTAGPIAKSVTDAAIAYEGATGAQISQDFDKDALSGKTIGIVSYEYNDAGMLSELKKKLQELGADTVDVELDAGKVTVFNLIHLTFRKDYEDYAAEYGLPMKTLKDLLRYNEEEPKRRIKYGQDWLEEAENAPGTDDEISKSIQTADQVLDTLFREKNLDGIAFLNSTASTYPAAAGYPELTVPFGADKNNVPQGITFAARPGEDEKLLNLGYSFESHVNGRLTL</sequence>
<evidence type="ECO:0000259" key="2">
    <source>
        <dbReference type="Pfam" id="PF01425"/>
    </source>
</evidence>
<reference evidence="3 4" key="1">
    <citation type="submission" date="2024-04" db="EMBL/GenBank/DDBJ databases">
        <title>Defined microbial consortia suppress multidrug-resistant proinflammatory Enterobacteriaceae via ecological control.</title>
        <authorList>
            <person name="Furuichi M."/>
            <person name="Kawaguchi T."/>
            <person name="Pust M."/>
            <person name="Yasuma K."/>
            <person name="Plichta D."/>
            <person name="Hasegawa N."/>
            <person name="Ohya T."/>
            <person name="Bhattarai S."/>
            <person name="Sasajima S."/>
            <person name="Aoto Y."/>
            <person name="Tuganbaev T."/>
            <person name="Yaginuma M."/>
            <person name="Ueda M."/>
            <person name="Okahashi N."/>
            <person name="Amafuji K."/>
            <person name="Kiridooshi Y."/>
            <person name="Sugita K."/>
            <person name="Strazar M."/>
            <person name="Skelly A."/>
            <person name="Suda W."/>
            <person name="Hattori M."/>
            <person name="Nakamoto N."/>
            <person name="Caballero S."/>
            <person name="Norman J."/>
            <person name="Olle B."/>
            <person name="Tanoue T."/>
            <person name="Arita M."/>
            <person name="Bucci V."/>
            <person name="Atarashi K."/>
            <person name="Xavier R."/>
            <person name="Honda K."/>
        </authorList>
    </citation>
    <scope>NUCLEOTIDE SEQUENCE [LARGE SCALE GENOMIC DNA]</scope>
    <source>
        <strain evidence="4">k34-0107-D12</strain>
    </source>
</reference>
<accession>A0ABQ0BU84</accession>
<dbReference type="RefSeq" id="WP_227210466.1">
    <property type="nucleotide sequence ID" value="NZ_BAABZQ010000001.1"/>
</dbReference>
<keyword evidence="4" id="KW-1185">Reference proteome</keyword>
<dbReference type="PANTHER" id="PTHR42678:SF34">
    <property type="entry name" value="OS04G0183300 PROTEIN"/>
    <property type="match status" value="1"/>
</dbReference>
<dbReference type="SUPFAM" id="SSF75304">
    <property type="entry name" value="Amidase signature (AS) enzymes"/>
    <property type="match status" value="1"/>
</dbReference>